<evidence type="ECO:0000259" key="2">
    <source>
        <dbReference type="Pfam" id="PF07863"/>
    </source>
</evidence>
<dbReference type="Pfam" id="PF07863">
    <property type="entry name" value="CtnDOT_TraJ"/>
    <property type="match status" value="1"/>
</dbReference>
<keyword evidence="1" id="KW-1133">Transmembrane helix</keyword>
<dbReference type="InterPro" id="IPR012424">
    <property type="entry name" value="Conjugative_transposon_TraJ_C"/>
</dbReference>
<feature type="domain" description="Conjugative transposon TraJ C-terminal" evidence="2">
    <location>
        <begin position="29"/>
        <end position="306"/>
    </location>
</feature>
<keyword evidence="1" id="KW-0472">Membrane</keyword>
<sequence length="316" mass="35459">MILQVLTTDDFFAFTDTLIASGISHARLLVDMARAIGGIAAFFYISKRIYEELIADNPISLLPLLRPFAFVLVLSFWGVFVNLLMVPTKGLASLSESIYANKKLEVAQLLEEKQDAMLASDLPIFYENEEKEAALWDKGVNLLLTTYNIFTGRAIQNQINFYIMDAIRQVLESLFEAIVYLIAFLRTVFCVLLVIFGPLVFALSIFDGFQDNYLQWIARFINVNLYLPIALLILSLDQEVLIYMLEWEINQINSMMIYQPQMFYVSSLIVPVCGIIGLSLVPKIASWIVQASGTGSGGGRMVRTAATMAITKGMLK</sequence>
<feature type="transmembrane region" description="Helical" evidence="1">
    <location>
        <begin position="263"/>
        <end position="281"/>
    </location>
</feature>
<dbReference type="RefSeq" id="WP_275108937.1">
    <property type="nucleotide sequence ID" value="NZ_JAKJSC010000001.1"/>
</dbReference>
<organism evidence="3 4">
    <name type="scientific">Paralabilibaculum antarcticum</name>
    <dbReference type="NCBI Taxonomy" id="2912572"/>
    <lineage>
        <taxon>Bacteria</taxon>
        <taxon>Pseudomonadati</taxon>
        <taxon>Bacteroidota</taxon>
        <taxon>Bacteroidia</taxon>
        <taxon>Marinilabiliales</taxon>
        <taxon>Marinifilaceae</taxon>
        <taxon>Paralabilibaculum</taxon>
    </lineage>
</organism>
<keyword evidence="1" id="KW-0812">Transmembrane</keyword>
<keyword evidence="4" id="KW-1185">Reference proteome</keyword>
<protein>
    <recommendedName>
        <fullName evidence="2">Conjugative transposon TraJ C-terminal domain-containing protein</fullName>
    </recommendedName>
</protein>
<name>A0ABT5VQ76_9BACT</name>
<evidence type="ECO:0000313" key="3">
    <source>
        <dbReference type="EMBL" id="MDE5417595.1"/>
    </source>
</evidence>
<accession>A0ABT5VQ76</accession>
<dbReference type="Proteomes" id="UP001528920">
    <property type="component" value="Unassembled WGS sequence"/>
</dbReference>
<dbReference type="EMBL" id="JAKJSC010000001">
    <property type="protein sequence ID" value="MDE5417595.1"/>
    <property type="molecule type" value="Genomic_DNA"/>
</dbReference>
<evidence type="ECO:0000313" key="4">
    <source>
        <dbReference type="Proteomes" id="UP001528920"/>
    </source>
</evidence>
<gene>
    <name evidence="3" type="ORF">L3049_06200</name>
</gene>
<feature type="transmembrane region" description="Helical" evidence="1">
    <location>
        <begin position="178"/>
        <end position="205"/>
    </location>
</feature>
<evidence type="ECO:0000256" key="1">
    <source>
        <dbReference type="SAM" id="Phobius"/>
    </source>
</evidence>
<feature type="transmembrane region" description="Helical" evidence="1">
    <location>
        <begin position="65"/>
        <end position="86"/>
    </location>
</feature>
<comment type="caution">
    <text evidence="3">The sequence shown here is derived from an EMBL/GenBank/DDBJ whole genome shotgun (WGS) entry which is preliminary data.</text>
</comment>
<proteinExistence type="predicted"/>
<reference evidence="3 4" key="1">
    <citation type="submission" date="2022-01" db="EMBL/GenBank/DDBJ databases">
        <title>Labilibaculum sp. nov, a marine bacterium isolated from Antarctica.</title>
        <authorList>
            <person name="Dai W."/>
        </authorList>
    </citation>
    <scope>NUCLEOTIDE SEQUENCE [LARGE SCALE GENOMIC DNA]</scope>
    <source>
        <strain evidence="3 4">DW002</strain>
    </source>
</reference>